<proteinExistence type="predicted"/>
<dbReference type="EMBL" id="AY458633">
    <property type="protein sequence ID" value="AAR37569.1"/>
    <property type="molecule type" value="Genomic_DNA"/>
</dbReference>
<gene>
    <name evidence="1" type="ORF">MBMO_EBAC750-11E01.12</name>
</gene>
<sequence length="134" mass="16078">MNKPTEEVFRTCQRERKIIHFKEYGKNIRLWLGSAVIAIIFLGSHSKKVNVFGWDHYLNNEVGKLNYIQALYHMAFREPSGPWEKRFKFVFAEAVWNWYYASRLINENKYNIFSNLSDVTKQKSILKKIDKIFH</sequence>
<dbReference type="AlphaFoldDB" id="Q6SHQ2"/>
<accession>Q6SHQ2</accession>
<name>Q6SHQ2_9BACT</name>
<reference evidence="1" key="2">
    <citation type="submission" date="2003-12" db="EMBL/GenBank/DDBJ databases">
        <title>Monterey Bay Coastal Ocean Microbial Observatory environmental clone sequencing.</title>
        <authorList>
            <person name="DeLong E.F."/>
        </authorList>
    </citation>
    <scope>NUCLEOTIDE SEQUENCE</scope>
</reference>
<organism evidence="1">
    <name type="scientific">uncultured marine bacterium 313</name>
    <dbReference type="NCBI Taxonomy" id="257386"/>
    <lineage>
        <taxon>Bacteria</taxon>
        <taxon>environmental samples</taxon>
    </lineage>
</organism>
<evidence type="ECO:0000313" key="1">
    <source>
        <dbReference type="EMBL" id="AAR37569.1"/>
    </source>
</evidence>
<protein>
    <submittedName>
        <fullName evidence="1">Uncharacterized protein</fullName>
    </submittedName>
</protein>
<reference evidence="1" key="1">
    <citation type="submission" date="2003-11" db="EMBL/GenBank/DDBJ databases">
        <authorList>
            <person name="Heidelberg J.F."/>
            <person name="Eisen J.A."/>
            <person name="Nelson W.C."/>
            <person name="DeLong E.F."/>
        </authorList>
    </citation>
    <scope>NUCLEOTIDE SEQUENCE</scope>
</reference>